<sequence>MAASPLTVTLGRLASACSLSILRPSRPGAASLWSASRRFNSQSTSYLPG</sequence>
<accession>A0A2J8U0S8</accession>
<evidence type="ECO:0000313" key="1">
    <source>
        <dbReference type="EMBL" id="PNJ38880.1"/>
    </source>
</evidence>
<dbReference type="AlphaFoldDB" id="A0A2J8U0S8"/>
<comment type="caution">
    <text evidence="1">The sequence shown here is derived from an EMBL/GenBank/DDBJ whole genome shotgun (WGS) entry which is preliminary data.</text>
</comment>
<gene>
    <name evidence="1" type="ORF">CR201_G0031586</name>
</gene>
<dbReference type="EMBL" id="NDHI03003478">
    <property type="protein sequence ID" value="PNJ38883.1"/>
    <property type="molecule type" value="Genomic_DNA"/>
</dbReference>
<proteinExistence type="predicted"/>
<reference evidence="1" key="1">
    <citation type="submission" date="2017-12" db="EMBL/GenBank/DDBJ databases">
        <title>High-resolution comparative analysis of great ape genomes.</title>
        <authorList>
            <person name="Pollen A."/>
            <person name="Hastie A."/>
            <person name="Hormozdiari F."/>
            <person name="Dougherty M."/>
            <person name="Liu R."/>
            <person name="Chaisson M."/>
            <person name="Hoppe E."/>
            <person name="Hill C."/>
            <person name="Pang A."/>
            <person name="Hillier L."/>
            <person name="Baker C."/>
            <person name="Armstrong J."/>
            <person name="Shendure J."/>
            <person name="Paten B."/>
            <person name="Wilson R."/>
            <person name="Chao H."/>
            <person name="Schneider V."/>
            <person name="Ventura M."/>
            <person name="Kronenberg Z."/>
            <person name="Murali S."/>
            <person name="Gordon D."/>
            <person name="Cantsilieris S."/>
            <person name="Munson K."/>
            <person name="Nelson B."/>
            <person name="Raja A."/>
            <person name="Underwood J."/>
            <person name="Diekhans M."/>
            <person name="Fiddes I."/>
            <person name="Haussler D."/>
            <person name="Eichler E."/>
        </authorList>
    </citation>
    <scope>NUCLEOTIDE SEQUENCE [LARGE SCALE GENOMIC DNA]</scope>
    <source>
        <strain evidence="1">Susie</strain>
    </source>
</reference>
<dbReference type="EMBL" id="NDHI03003478">
    <property type="protein sequence ID" value="PNJ38880.1"/>
    <property type="molecule type" value="Genomic_DNA"/>
</dbReference>
<organism evidence="1">
    <name type="scientific">Pongo abelii</name>
    <name type="common">Sumatran orangutan</name>
    <name type="synonym">Pongo pygmaeus abelii</name>
    <dbReference type="NCBI Taxonomy" id="9601"/>
    <lineage>
        <taxon>Eukaryota</taxon>
        <taxon>Metazoa</taxon>
        <taxon>Chordata</taxon>
        <taxon>Craniata</taxon>
        <taxon>Vertebrata</taxon>
        <taxon>Euteleostomi</taxon>
        <taxon>Mammalia</taxon>
        <taxon>Eutheria</taxon>
        <taxon>Euarchontoglires</taxon>
        <taxon>Primates</taxon>
        <taxon>Haplorrhini</taxon>
        <taxon>Catarrhini</taxon>
        <taxon>Hominidae</taxon>
        <taxon>Pongo</taxon>
    </lineage>
</organism>
<protein>
    <submittedName>
        <fullName evidence="1">MRPL21 isoform 3</fullName>
    </submittedName>
    <submittedName>
        <fullName evidence="2">MRPL21 isoform 7</fullName>
    </submittedName>
</protein>
<name>A0A2J8U0S8_PONAB</name>
<evidence type="ECO:0000313" key="2">
    <source>
        <dbReference type="EMBL" id="PNJ38883.1"/>
    </source>
</evidence>